<keyword evidence="1" id="KW-0472">Membrane</keyword>
<name>A0A4R4E507_9BACT</name>
<evidence type="ECO:0000259" key="2">
    <source>
        <dbReference type="Pfam" id="PF05226"/>
    </source>
</evidence>
<keyword evidence="1" id="KW-0812">Transmembrane</keyword>
<comment type="caution">
    <text evidence="3">The sequence shown here is derived from an EMBL/GenBank/DDBJ whole genome shotgun (WGS) entry which is preliminary data.</text>
</comment>
<organism evidence="3 4">
    <name type="scientific">Flaviaesturariibacter aridisoli</name>
    <dbReference type="NCBI Taxonomy" id="2545761"/>
    <lineage>
        <taxon>Bacteria</taxon>
        <taxon>Pseudomonadati</taxon>
        <taxon>Bacteroidota</taxon>
        <taxon>Chitinophagia</taxon>
        <taxon>Chitinophagales</taxon>
        <taxon>Chitinophagaceae</taxon>
        <taxon>Flaviaestuariibacter</taxon>
    </lineage>
</organism>
<dbReference type="InterPro" id="IPR007890">
    <property type="entry name" value="CHASE2"/>
</dbReference>
<keyword evidence="4" id="KW-1185">Reference proteome</keyword>
<proteinExistence type="predicted"/>
<evidence type="ECO:0000256" key="1">
    <source>
        <dbReference type="SAM" id="Phobius"/>
    </source>
</evidence>
<feature type="transmembrane region" description="Helical" evidence="1">
    <location>
        <begin position="337"/>
        <end position="355"/>
    </location>
</feature>
<dbReference type="EMBL" id="SKFH01000003">
    <property type="protein sequence ID" value="TCZ74067.1"/>
    <property type="molecule type" value="Genomic_DNA"/>
</dbReference>
<evidence type="ECO:0000313" key="3">
    <source>
        <dbReference type="EMBL" id="TCZ74067.1"/>
    </source>
</evidence>
<dbReference type="RefSeq" id="WP_131850666.1">
    <property type="nucleotide sequence ID" value="NZ_SKFH01000003.1"/>
</dbReference>
<dbReference type="OrthoDB" id="974603at2"/>
<gene>
    <name evidence="3" type="ORF">E0486_03045</name>
</gene>
<protein>
    <submittedName>
        <fullName evidence="3">CHASE2 domain-containing protein</fullName>
    </submittedName>
</protein>
<sequence length="397" mass="46005">MFNPKRLPLKIVVCVTHAILLVVITIMLQYVGKTRFDEIAFFKAFAITKHNIFRIDNKPVKDSICCLDVSKDQVMVDDTGMNYGRVPITNRQMLAKFFTILNQHKGKYKTVLCDIAFTIPSPDDTSLKAPFEQAGNVFTFLSIHNGKPDKPLFSGRYGAADYTVNGGDFVKYPLFYNDTLRSLPLVMMDTADDKFYHDHLLTYEKNQIAFNTFIPEFYYRNQDLHTINKGDKYANLFYMGEVIDRPDFFENCVKDKYVLVGDFDNDKHPTYLGEISGTLILFDAYLTLRTHNLAISYIWLALLFLIYTIISYFLFYAPEKGVVKIAEKVKISFIKEFLTKYISYLGLLIGINLVSFYFFGIFISLFYLATYLTFVRTIIKKIIVYKRDKSFIAIFSE</sequence>
<feature type="transmembrane region" description="Helical" evidence="1">
    <location>
        <begin position="7"/>
        <end position="31"/>
    </location>
</feature>
<accession>A0A4R4E507</accession>
<reference evidence="3 4" key="1">
    <citation type="submission" date="2019-03" db="EMBL/GenBank/DDBJ databases">
        <authorList>
            <person name="Kim M.K.M."/>
        </authorList>
    </citation>
    <scope>NUCLEOTIDE SEQUENCE [LARGE SCALE GENOMIC DNA]</scope>
    <source>
        <strain evidence="3 4">17J68-15</strain>
    </source>
</reference>
<feature type="transmembrane region" description="Helical" evidence="1">
    <location>
        <begin position="361"/>
        <end position="379"/>
    </location>
</feature>
<dbReference type="AlphaFoldDB" id="A0A4R4E507"/>
<feature type="domain" description="CHASE2" evidence="2">
    <location>
        <begin position="74"/>
        <end position="294"/>
    </location>
</feature>
<dbReference type="Pfam" id="PF05226">
    <property type="entry name" value="CHASE2"/>
    <property type="match status" value="1"/>
</dbReference>
<keyword evidence="1" id="KW-1133">Transmembrane helix</keyword>
<evidence type="ECO:0000313" key="4">
    <source>
        <dbReference type="Proteomes" id="UP000295164"/>
    </source>
</evidence>
<dbReference type="Proteomes" id="UP000295164">
    <property type="component" value="Unassembled WGS sequence"/>
</dbReference>
<feature type="transmembrane region" description="Helical" evidence="1">
    <location>
        <begin position="297"/>
        <end position="316"/>
    </location>
</feature>